<dbReference type="Proteomes" id="UP000029981">
    <property type="component" value="Chromosome 4"/>
</dbReference>
<dbReference type="PANTHER" id="PTHR37234:SF1">
    <property type="entry name" value="OS03G0319200 PROTEIN"/>
    <property type="match status" value="1"/>
</dbReference>
<gene>
    <name evidence="3" type="ORF">Csa_4G416180</name>
</gene>
<dbReference type="Gramene" id="KGN54646">
    <property type="protein sequence ID" value="KGN54646"/>
    <property type="gene ID" value="Csa_4G416180"/>
</dbReference>
<feature type="domain" description="DUF3741" evidence="2">
    <location>
        <begin position="141"/>
        <end position="158"/>
    </location>
</feature>
<sequence>MKRQNSQLSSTSRRDPPPESLRAKSIGCMSGIIHLLSKYQNRHKKSLTFGKSKQEKDIIVFSSTSQNSDHTSVSAVSISPATPPPQRQRRSRSDKNREGKGTEVVDFSRKRISFDLPTRSPTLSVEIRRSSSVNPPTKIGKSPALVARLMGLEAVPAAEETSREKRRKLLGALEKCDNDLKALKKIIMAFRSPEIDHLPSMEIAGNGVNGDKVGRISVRKCRDFSCSDEEKKPCSRLHHLNRINRAAKQRENGGEETKQEPKKKNPAAIIEEDRIISISSINPITRLQERIMKLQQMSSIDHLEAKASSRIIMEINMKKKKKQQEKDEDQPLTWRSKAMGESLEEISKEISWGLKHEMAKIGMALQHHIYGDLIDEMLTDIMHFSSTFSSFHSSSIPPFEACRRRLRF</sequence>
<reference evidence="3 4" key="4">
    <citation type="journal article" date="2011" name="BMC Genomics">
        <title>RNA-Seq improves annotation of protein-coding genes in the cucumber genome.</title>
        <authorList>
            <person name="Li Z."/>
            <person name="Zhang Z."/>
            <person name="Yan P."/>
            <person name="Huang S."/>
            <person name="Fei Z."/>
            <person name="Lin K."/>
        </authorList>
    </citation>
    <scope>NUCLEOTIDE SEQUENCE [LARGE SCALE GENOMIC DNA]</scope>
    <source>
        <strain evidence="4">cv. 9930</strain>
    </source>
</reference>
<dbReference type="EMBL" id="CM002925">
    <property type="protein sequence ID" value="KGN54646.1"/>
    <property type="molecule type" value="Genomic_DNA"/>
</dbReference>
<dbReference type="Pfam" id="PF14383">
    <property type="entry name" value="VARLMGL"/>
    <property type="match status" value="1"/>
</dbReference>
<dbReference type="PANTHER" id="PTHR37234">
    <property type="entry name" value="OS03G0319200 PROTEIN"/>
    <property type="match status" value="1"/>
</dbReference>
<dbReference type="OrthoDB" id="780613at2759"/>
<dbReference type="eggNOG" id="ENOG502QWGU">
    <property type="taxonomic scope" value="Eukaryota"/>
</dbReference>
<dbReference type="AlphaFoldDB" id="A0A0A0L3D7"/>
<dbReference type="KEGG" id="csv:101223146"/>
<feature type="region of interest" description="Disordered" evidence="1">
    <location>
        <begin position="246"/>
        <end position="267"/>
    </location>
</feature>
<name>A0A0A0L3D7_CUCSA</name>
<feature type="region of interest" description="Disordered" evidence="1">
    <location>
        <begin position="62"/>
        <end position="104"/>
    </location>
</feature>
<reference evidence="3 4" key="2">
    <citation type="journal article" date="2009" name="PLoS ONE">
        <title>An integrated genetic and cytogenetic map of the cucumber genome.</title>
        <authorList>
            <person name="Ren Y."/>
            <person name="Zhang Z."/>
            <person name="Liu J."/>
            <person name="Staub J.E."/>
            <person name="Han Y."/>
            <person name="Cheng Z."/>
            <person name="Li X."/>
            <person name="Lu J."/>
            <person name="Miao H."/>
            <person name="Kang H."/>
            <person name="Xie B."/>
            <person name="Gu X."/>
            <person name="Wang X."/>
            <person name="Du Y."/>
            <person name="Jin W."/>
            <person name="Huang S."/>
        </authorList>
    </citation>
    <scope>NUCLEOTIDE SEQUENCE [LARGE SCALE GENOMIC DNA]</scope>
    <source>
        <strain evidence="4">cv. 9930</strain>
    </source>
</reference>
<evidence type="ECO:0000313" key="3">
    <source>
        <dbReference type="EMBL" id="KGN54646.1"/>
    </source>
</evidence>
<proteinExistence type="predicted"/>
<dbReference type="OMA" id="FQLVCKY"/>
<feature type="compositionally biased region" description="Polar residues" evidence="1">
    <location>
        <begin position="62"/>
        <end position="80"/>
    </location>
</feature>
<evidence type="ECO:0000259" key="2">
    <source>
        <dbReference type="Pfam" id="PF14383"/>
    </source>
</evidence>
<feature type="compositionally biased region" description="Basic and acidic residues" evidence="1">
    <location>
        <begin position="248"/>
        <end position="263"/>
    </location>
</feature>
<dbReference type="STRING" id="3659.A0A0A0L3D7"/>
<accession>A0A0A0L3D7</accession>
<protein>
    <recommendedName>
        <fullName evidence="2">DUF3741 domain-containing protein</fullName>
    </recommendedName>
</protein>
<feature type="compositionally biased region" description="Basic and acidic residues" evidence="1">
    <location>
        <begin position="91"/>
        <end position="104"/>
    </location>
</feature>
<evidence type="ECO:0000256" key="1">
    <source>
        <dbReference type="SAM" id="MobiDB-lite"/>
    </source>
</evidence>
<dbReference type="InterPro" id="IPR032795">
    <property type="entry name" value="DUF3741-assoc"/>
</dbReference>
<organism evidence="3 4">
    <name type="scientific">Cucumis sativus</name>
    <name type="common">Cucumber</name>
    <dbReference type="NCBI Taxonomy" id="3659"/>
    <lineage>
        <taxon>Eukaryota</taxon>
        <taxon>Viridiplantae</taxon>
        <taxon>Streptophyta</taxon>
        <taxon>Embryophyta</taxon>
        <taxon>Tracheophyta</taxon>
        <taxon>Spermatophyta</taxon>
        <taxon>Magnoliopsida</taxon>
        <taxon>eudicotyledons</taxon>
        <taxon>Gunneridae</taxon>
        <taxon>Pentapetalae</taxon>
        <taxon>rosids</taxon>
        <taxon>fabids</taxon>
        <taxon>Cucurbitales</taxon>
        <taxon>Cucurbitaceae</taxon>
        <taxon>Benincaseae</taxon>
        <taxon>Cucumis</taxon>
    </lineage>
</organism>
<feature type="region of interest" description="Disordered" evidence="1">
    <location>
        <begin position="1"/>
        <end position="26"/>
    </location>
</feature>
<evidence type="ECO:0000313" key="4">
    <source>
        <dbReference type="Proteomes" id="UP000029981"/>
    </source>
</evidence>
<reference evidence="3 4" key="3">
    <citation type="journal article" date="2010" name="BMC Genomics">
        <title>Transcriptome sequencing and comparative analysis of cucumber flowers with different sex types.</title>
        <authorList>
            <person name="Guo S."/>
            <person name="Zheng Y."/>
            <person name="Joung J.G."/>
            <person name="Liu S."/>
            <person name="Zhang Z."/>
            <person name="Crasta O.R."/>
            <person name="Sobral B.W."/>
            <person name="Xu Y."/>
            <person name="Huang S."/>
            <person name="Fei Z."/>
        </authorList>
    </citation>
    <scope>NUCLEOTIDE SEQUENCE [LARGE SCALE GENOMIC DNA]</scope>
    <source>
        <strain evidence="4">cv. 9930</strain>
    </source>
</reference>
<reference evidence="3 4" key="1">
    <citation type="journal article" date="2009" name="Nat. Genet.">
        <title>The genome of the cucumber, Cucumis sativus L.</title>
        <authorList>
            <person name="Huang S."/>
            <person name="Li R."/>
            <person name="Zhang Z."/>
            <person name="Li L."/>
            <person name="Gu X."/>
            <person name="Fan W."/>
            <person name="Lucas W.J."/>
            <person name="Wang X."/>
            <person name="Xie B."/>
            <person name="Ni P."/>
            <person name="Ren Y."/>
            <person name="Zhu H."/>
            <person name="Li J."/>
            <person name="Lin K."/>
            <person name="Jin W."/>
            <person name="Fei Z."/>
            <person name="Li G."/>
            <person name="Staub J."/>
            <person name="Kilian A."/>
            <person name="van der Vossen E.A."/>
            <person name="Wu Y."/>
            <person name="Guo J."/>
            <person name="He J."/>
            <person name="Jia Z."/>
            <person name="Ren Y."/>
            <person name="Tian G."/>
            <person name="Lu Y."/>
            <person name="Ruan J."/>
            <person name="Qian W."/>
            <person name="Wang M."/>
            <person name="Huang Q."/>
            <person name="Li B."/>
            <person name="Xuan Z."/>
            <person name="Cao J."/>
            <person name="Asan"/>
            <person name="Wu Z."/>
            <person name="Zhang J."/>
            <person name="Cai Q."/>
            <person name="Bai Y."/>
            <person name="Zhao B."/>
            <person name="Han Y."/>
            <person name="Li Y."/>
            <person name="Li X."/>
            <person name="Wang S."/>
            <person name="Shi Q."/>
            <person name="Liu S."/>
            <person name="Cho W.K."/>
            <person name="Kim J.Y."/>
            <person name="Xu Y."/>
            <person name="Heller-Uszynska K."/>
            <person name="Miao H."/>
            <person name="Cheng Z."/>
            <person name="Zhang S."/>
            <person name="Wu J."/>
            <person name="Yang Y."/>
            <person name="Kang H."/>
            <person name="Li M."/>
            <person name="Liang H."/>
            <person name="Ren X."/>
            <person name="Shi Z."/>
            <person name="Wen M."/>
            <person name="Jian M."/>
            <person name="Yang H."/>
            <person name="Zhang G."/>
            <person name="Yang Z."/>
            <person name="Chen R."/>
            <person name="Liu S."/>
            <person name="Li J."/>
            <person name="Ma L."/>
            <person name="Liu H."/>
            <person name="Zhou Y."/>
            <person name="Zhao J."/>
            <person name="Fang X."/>
            <person name="Li G."/>
            <person name="Fang L."/>
            <person name="Li Y."/>
            <person name="Liu D."/>
            <person name="Zheng H."/>
            <person name="Zhang Y."/>
            <person name="Qin N."/>
            <person name="Li Z."/>
            <person name="Yang G."/>
            <person name="Yang S."/>
            <person name="Bolund L."/>
            <person name="Kristiansen K."/>
            <person name="Zheng H."/>
            <person name="Li S."/>
            <person name="Zhang X."/>
            <person name="Yang H."/>
            <person name="Wang J."/>
            <person name="Sun R."/>
            <person name="Zhang B."/>
            <person name="Jiang S."/>
            <person name="Wang J."/>
            <person name="Du Y."/>
            <person name="Li S."/>
        </authorList>
    </citation>
    <scope>NUCLEOTIDE SEQUENCE [LARGE SCALE GENOMIC DNA]</scope>
    <source>
        <strain evidence="4">cv. 9930</strain>
    </source>
</reference>
<keyword evidence="4" id="KW-1185">Reference proteome</keyword>
<feature type="compositionally biased region" description="Polar residues" evidence="1">
    <location>
        <begin position="1"/>
        <end position="11"/>
    </location>
</feature>